<gene>
    <name evidence="7" type="ORF">SAMN05660874_05526</name>
</gene>
<evidence type="ECO:0000259" key="6">
    <source>
        <dbReference type="PROSITE" id="PS50850"/>
    </source>
</evidence>
<feature type="transmembrane region" description="Helical" evidence="5">
    <location>
        <begin position="270"/>
        <end position="290"/>
    </location>
</feature>
<feature type="transmembrane region" description="Helical" evidence="5">
    <location>
        <begin position="231"/>
        <end position="249"/>
    </location>
</feature>
<evidence type="ECO:0000313" key="8">
    <source>
        <dbReference type="Proteomes" id="UP000198852"/>
    </source>
</evidence>
<dbReference type="STRING" id="95161.SAMN05660874_05526"/>
<feature type="transmembrane region" description="Helical" evidence="5">
    <location>
        <begin position="115"/>
        <end position="132"/>
    </location>
</feature>
<dbReference type="PROSITE" id="PS00216">
    <property type="entry name" value="SUGAR_TRANSPORT_1"/>
    <property type="match status" value="1"/>
</dbReference>
<feature type="transmembrane region" description="Helical" evidence="5">
    <location>
        <begin position="85"/>
        <end position="109"/>
    </location>
</feature>
<feature type="transmembrane region" description="Helical" evidence="5">
    <location>
        <begin position="358"/>
        <end position="383"/>
    </location>
</feature>
<keyword evidence="8" id="KW-1185">Reference proteome</keyword>
<dbReference type="InterPro" id="IPR005829">
    <property type="entry name" value="Sugar_transporter_CS"/>
</dbReference>
<name>A0A1I6V2K1_9PSEU</name>
<evidence type="ECO:0000256" key="2">
    <source>
        <dbReference type="ARBA" id="ARBA00022692"/>
    </source>
</evidence>
<dbReference type="PROSITE" id="PS50850">
    <property type="entry name" value="MFS"/>
    <property type="match status" value="1"/>
</dbReference>
<feature type="transmembrane region" description="Helical" evidence="5">
    <location>
        <begin position="302"/>
        <end position="323"/>
    </location>
</feature>
<evidence type="ECO:0000256" key="5">
    <source>
        <dbReference type="SAM" id="Phobius"/>
    </source>
</evidence>
<dbReference type="PRINTS" id="PR01036">
    <property type="entry name" value="TCRTETB"/>
</dbReference>
<feature type="transmembrane region" description="Helical" evidence="5">
    <location>
        <begin position="52"/>
        <end position="73"/>
    </location>
</feature>
<dbReference type="PANTHER" id="PTHR23501:SF197">
    <property type="entry name" value="COMD"/>
    <property type="match status" value="1"/>
</dbReference>
<feature type="domain" description="Major facilitator superfamily (MFS) profile" evidence="6">
    <location>
        <begin position="17"/>
        <end position="450"/>
    </location>
</feature>
<sequence>MSAPASTPPRVRRHRGLFSCLVLLTALGALDQTIVATALPTITAELGAPERASWIVTAYALAMTAVMPAVGALADRVGRRRMLGLSIAVFVGASAVCGVATSVEVLAAARFAQGLGGAGLLVLPQTVVADVVPARERAAYLGPLGAVFALATVISPLLGGWLTDAVSWRWVFWLNLPLGAAAAVLVLATIPVVRPVAASARFDTPGAVLLAAVAAGAVLISVSAAETGWGAATFAAAAVVAVLLVAALIRERRAAEPVLPLRVPHPRMVIGCYLLALLSGLGLFGLLAYVPTWAHRAHDADASTAGMLLLPATLGIVIGMNASGQLVRRIGRWRLFPALGSAPAAAAATALATTETSLLAAGLLLALVGLGTGLFMQIIVVAAQDAVPGGAVGAVTSGMTFTRELGVTVGTAILGALAAHDPTFTAVFLTTAGCFAFSLLLALALPHRTLSES</sequence>
<evidence type="ECO:0000256" key="3">
    <source>
        <dbReference type="ARBA" id="ARBA00022989"/>
    </source>
</evidence>
<reference evidence="8" key="1">
    <citation type="submission" date="2016-10" db="EMBL/GenBank/DDBJ databases">
        <authorList>
            <person name="Varghese N."/>
            <person name="Submissions S."/>
        </authorList>
    </citation>
    <scope>NUCLEOTIDE SEQUENCE [LARGE SCALE GENOMIC DNA]</scope>
    <source>
        <strain evidence="8">DSM 44771</strain>
    </source>
</reference>
<keyword evidence="2 5" id="KW-0812">Transmembrane</keyword>
<dbReference type="GO" id="GO:0005886">
    <property type="term" value="C:plasma membrane"/>
    <property type="evidence" value="ECO:0007669"/>
    <property type="project" value="UniProtKB-SubCell"/>
</dbReference>
<dbReference type="GO" id="GO:0022857">
    <property type="term" value="F:transmembrane transporter activity"/>
    <property type="evidence" value="ECO:0007669"/>
    <property type="project" value="InterPro"/>
</dbReference>
<dbReference type="PANTHER" id="PTHR23501">
    <property type="entry name" value="MAJOR FACILITATOR SUPERFAMILY"/>
    <property type="match status" value="1"/>
</dbReference>
<feature type="transmembrane region" description="Helical" evidence="5">
    <location>
        <begin position="139"/>
        <end position="158"/>
    </location>
</feature>
<protein>
    <submittedName>
        <fullName evidence="7">Drug resistance transporter, EmrB/QacA subfamily</fullName>
    </submittedName>
</protein>
<dbReference type="Pfam" id="PF07690">
    <property type="entry name" value="MFS_1"/>
    <property type="match status" value="2"/>
</dbReference>
<dbReference type="SUPFAM" id="SSF103473">
    <property type="entry name" value="MFS general substrate transporter"/>
    <property type="match status" value="2"/>
</dbReference>
<feature type="transmembrane region" description="Helical" evidence="5">
    <location>
        <begin position="170"/>
        <end position="193"/>
    </location>
</feature>
<dbReference type="Gene3D" id="1.20.1250.20">
    <property type="entry name" value="MFS general substrate transporter like domains"/>
    <property type="match status" value="1"/>
</dbReference>
<evidence type="ECO:0000256" key="4">
    <source>
        <dbReference type="ARBA" id="ARBA00023136"/>
    </source>
</evidence>
<evidence type="ECO:0000256" key="1">
    <source>
        <dbReference type="ARBA" id="ARBA00004651"/>
    </source>
</evidence>
<keyword evidence="4 5" id="KW-0472">Membrane</keyword>
<proteinExistence type="predicted"/>
<keyword evidence="3 5" id="KW-1133">Transmembrane helix</keyword>
<dbReference type="InterPro" id="IPR011701">
    <property type="entry name" value="MFS"/>
</dbReference>
<organism evidence="7 8">
    <name type="scientific">Saccharopolyspora flava</name>
    <dbReference type="NCBI Taxonomy" id="95161"/>
    <lineage>
        <taxon>Bacteria</taxon>
        <taxon>Bacillati</taxon>
        <taxon>Actinomycetota</taxon>
        <taxon>Actinomycetes</taxon>
        <taxon>Pseudonocardiales</taxon>
        <taxon>Pseudonocardiaceae</taxon>
        <taxon>Saccharopolyspora</taxon>
    </lineage>
</organism>
<accession>A0A1I6V2K1</accession>
<feature type="transmembrane region" description="Helical" evidence="5">
    <location>
        <begin position="426"/>
        <end position="445"/>
    </location>
</feature>
<dbReference type="AlphaFoldDB" id="A0A1I6V2K1"/>
<dbReference type="Gene3D" id="1.20.1720.10">
    <property type="entry name" value="Multidrug resistance protein D"/>
    <property type="match status" value="1"/>
</dbReference>
<dbReference type="Proteomes" id="UP000198852">
    <property type="component" value="Unassembled WGS sequence"/>
</dbReference>
<evidence type="ECO:0000313" key="7">
    <source>
        <dbReference type="EMBL" id="SFT07913.1"/>
    </source>
</evidence>
<feature type="transmembrane region" description="Helical" evidence="5">
    <location>
        <begin position="205"/>
        <end position="225"/>
    </location>
</feature>
<dbReference type="EMBL" id="FOZX01000015">
    <property type="protein sequence ID" value="SFT07913.1"/>
    <property type="molecule type" value="Genomic_DNA"/>
</dbReference>
<dbReference type="InterPro" id="IPR020846">
    <property type="entry name" value="MFS_dom"/>
</dbReference>
<dbReference type="InterPro" id="IPR036259">
    <property type="entry name" value="MFS_trans_sf"/>
</dbReference>
<comment type="subcellular location">
    <subcellularLocation>
        <location evidence="1">Cell membrane</location>
        <topology evidence="1">Multi-pass membrane protein</topology>
    </subcellularLocation>
</comment>